<accession>A0A502BUL4</accession>
<evidence type="ECO:0000313" key="2">
    <source>
        <dbReference type="EMBL" id="TPG04112.1"/>
    </source>
</evidence>
<organism evidence="2 3">
    <name type="scientific">Rhodanobacter glycinis</name>
    <dbReference type="NCBI Taxonomy" id="582702"/>
    <lineage>
        <taxon>Bacteria</taxon>
        <taxon>Pseudomonadati</taxon>
        <taxon>Pseudomonadota</taxon>
        <taxon>Gammaproteobacteria</taxon>
        <taxon>Lysobacterales</taxon>
        <taxon>Rhodanobacteraceae</taxon>
        <taxon>Rhodanobacter</taxon>
    </lineage>
</organism>
<dbReference type="InterPro" id="IPR008868">
    <property type="entry name" value="TniB"/>
</dbReference>
<reference evidence="2 3" key="1">
    <citation type="journal article" date="2019" name="Environ. Microbiol.">
        <title>Species interactions and distinct microbial communities in high Arctic permafrost affected cryosols are associated with the CH4 and CO2 gas fluxes.</title>
        <authorList>
            <person name="Altshuler I."/>
            <person name="Hamel J."/>
            <person name="Turney S."/>
            <person name="Magnuson E."/>
            <person name="Levesque R."/>
            <person name="Greer C."/>
            <person name="Whyte L.G."/>
        </authorList>
    </citation>
    <scope>NUCLEOTIDE SEQUENCE [LARGE SCALE GENOMIC DNA]</scope>
    <source>
        <strain evidence="2 3">S13Y</strain>
    </source>
</reference>
<keyword evidence="3" id="KW-1185">Reference proteome</keyword>
<dbReference type="EMBL" id="RCZO01000015">
    <property type="protein sequence ID" value="TPG04112.1"/>
    <property type="molecule type" value="Genomic_DNA"/>
</dbReference>
<evidence type="ECO:0000259" key="1">
    <source>
        <dbReference type="SMART" id="SM00382"/>
    </source>
</evidence>
<dbReference type="Gene3D" id="3.40.50.300">
    <property type="entry name" value="P-loop containing nucleotide triphosphate hydrolases"/>
    <property type="match status" value="1"/>
</dbReference>
<dbReference type="Pfam" id="PF05621">
    <property type="entry name" value="TniB"/>
    <property type="match status" value="1"/>
</dbReference>
<dbReference type="Proteomes" id="UP000319486">
    <property type="component" value="Unassembled WGS sequence"/>
</dbReference>
<dbReference type="SMART" id="SM00382">
    <property type="entry name" value="AAA"/>
    <property type="match status" value="1"/>
</dbReference>
<dbReference type="InterPro" id="IPR027417">
    <property type="entry name" value="P-loop_NTPase"/>
</dbReference>
<sequence>MNSPYSHLSEPTANLMDLPIAQRVRSVFVERFIYHEHITDLISHCEHMMYKPRGVRPKGLLVSGPSGAGKTALADALIRRCVMKEASRERPANRPVLYFCMSNAREAKEIFTRLLVALGFPHISSLTGSARRLMALKLAEEADLRLLIVDEIQDVLLTTPRQQELALLAVKDIMNSLKVPVLALGTENARCALEADLHLKSRFQPRELPTWRCDDYLRHFLEAYESTLPLKKRSNLGSLLMRKLIIKETNGQLSEIVDRLQRAAALAIEGGHEQITRELFERARFELPSSDLAEVAA</sequence>
<gene>
    <name evidence="2" type="ORF">EAH88_18560</name>
</gene>
<comment type="caution">
    <text evidence="2">The sequence shown here is derived from an EMBL/GenBank/DDBJ whole genome shotgun (WGS) entry which is preliminary data.</text>
</comment>
<dbReference type="AlphaFoldDB" id="A0A502BUL4"/>
<protein>
    <submittedName>
        <fullName evidence="2">AAA family ATPase</fullName>
    </submittedName>
</protein>
<dbReference type="InterPro" id="IPR003593">
    <property type="entry name" value="AAA+_ATPase"/>
</dbReference>
<proteinExistence type="predicted"/>
<dbReference type="SUPFAM" id="SSF52540">
    <property type="entry name" value="P-loop containing nucleoside triphosphate hydrolases"/>
    <property type="match status" value="1"/>
</dbReference>
<feature type="domain" description="AAA+ ATPase" evidence="1">
    <location>
        <begin position="56"/>
        <end position="279"/>
    </location>
</feature>
<name>A0A502BUL4_9GAMM</name>
<evidence type="ECO:0000313" key="3">
    <source>
        <dbReference type="Proteomes" id="UP000319486"/>
    </source>
</evidence>